<evidence type="ECO:0008006" key="3">
    <source>
        <dbReference type="Google" id="ProtNLM"/>
    </source>
</evidence>
<dbReference type="InterPro" id="IPR011990">
    <property type="entry name" value="TPR-like_helical_dom_sf"/>
</dbReference>
<dbReference type="SUPFAM" id="SSF48452">
    <property type="entry name" value="TPR-like"/>
    <property type="match status" value="1"/>
</dbReference>
<reference evidence="1 2" key="1">
    <citation type="journal article" date="2015" name="Genome Announc.">
        <title>Draft Genome Sequence and Gene Annotation of the Entomopathogenic Fungus Verticillium hemipterigenum.</title>
        <authorList>
            <person name="Horn F."/>
            <person name="Habel A."/>
            <person name="Scharf D.H."/>
            <person name="Dworschak J."/>
            <person name="Brakhage A.A."/>
            <person name="Guthke R."/>
            <person name="Hertweck C."/>
            <person name="Linde J."/>
        </authorList>
    </citation>
    <scope>NUCLEOTIDE SEQUENCE [LARGE SCALE GENOMIC DNA]</scope>
</reference>
<dbReference type="STRING" id="1531966.A0A0A1TI39"/>
<dbReference type="Gene3D" id="1.25.40.10">
    <property type="entry name" value="Tetratricopeptide repeat domain"/>
    <property type="match status" value="1"/>
</dbReference>
<protein>
    <recommendedName>
        <fullName evidence="3">Tetratricopeptide-like helical</fullName>
    </recommendedName>
</protein>
<dbReference type="Proteomes" id="UP000039046">
    <property type="component" value="Unassembled WGS sequence"/>
</dbReference>
<gene>
    <name evidence="1" type="ORF">VHEMI05195</name>
</gene>
<name>A0A0A1TI39_9HYPO</name>
<organism evidence="1 2">
    <name type="scientific">[Torrubiella] hemipterigena</name>
    <dbReference type="NCBI Taxonomy" id="1531966"/>
    <lineage>
        <taxon>Eukaryota</taxon>
        <taxon>Fungi</taxon>
        <taxon>Dikarya</taxon>
        <taxon>Ascomycota</taxon>
        <taxon>Pezizomycotina</taxon>
        <taxon>Sordariomycetes</taxon>
        <taxon>Hypocreomycetidae</taxon>
        <taxon>Hypocreales</taxon>
        <taxon>Clavicipitaceae</taxon>
        <taxon>Clavicipitaceae incertae sedis</taxon>
        <taxon>'Torrubiella' clade</taxon>
    </lineage>
</organism>
<evidence type="ECO:0000313" key="2">
    <source>
        <dbReference type="Proteomes" id="UP000039046"/>
    </source>
</evidence>
<sequence>MATPRCSRATRFLCQSRRVLVSPSLTVPIQYQFTRFAHRQAGRPIRKASPSPSSDAAVARLQKLREPITLEGVPLSRFEVAVASNNCPFTLASAAEYYSAAHKFVDEARSRESPLQVDISKLEGVSAPVLHDAACILSSFYPQRILQPVVAAMLMACSRSGHDPSTITLTNAIIQANLYGQSTQLKPVEERFKRIVTVAKNPDALTVEGMRRIGQGSPESAIPLLNHALSLNGGQDFEWKALCRYAIAQADVKLNRFDKAIPVLEELAAEGLPIATVPLAHALRSRNRTLAKNHYEYAAGFYDEQAIKALVEMETEDAAAAKDSASKTKHLNLAAEWSRLLDKKATV</sequence>
<evidence type="ECO:0000313" key="1">
    <source>
        <dbReference type="EMBL" id="CEJ89347.1"/>
    </source>
</evidence>
<dbReference type="AlphaFoldDB" id="A0A0A1TI39"/>
<dbReference type="EMBL" id="CDHN01000002">
    <property type="protein sequence ID" value="CEJ89347.1"/>
    <property type="molecule type" value="Genomic_DNA"/>
</dbReference>
<proteinExistence type="predicted"/>
<keyword evidence="2" id="KW-1185">Reference proteome</keyword>
<dbReference type="HOGENOM" id="CLU_799707_0_0_1"/>
<accession>A0A0A1TI39</accession>
<dbReference type="OrthoDB" id="5379420at2759"/>